<proteinExistence type="predicted"/>
<dbReference type="KEGG" id="mpa:MAP_2180c"/>
<dbReference type="EMBL" id="AE016958">
    <property type="protein sequence ID" value="AAS04497.1"/>
    <property type="molecule type" value="Genomic_DNA"/>
</dbReference>
<accession>Q73XX8</accession>
<dbReference type="STRING" id="262316.MAP_2180c"/>
<reference evidence="2 3" key="1">
    <citation type="journal article" date="2005" name="Proc. Natl. Acad. Sci. U.S.A.">
        <title>The complete genome sequence of Mycobacterium avium subspecies paratuberculosis.</title>
        <authorList>
            <person name="Li L."/>
            <person name="Bannantine J.P."/>
            <person name="Zhang Q."/>
            <person name="Amonsin A."/>
            <person name="May B.J."/>
            <person name="Alt D."/>
            <person name="Banerji N."/>
            <person name="Kanjilal S."/>
            <person name="Kapur V."/>
        </authorList>
    </citation>
    <scope>NUCLEOTIDE SEQUENCE [LARGE SCALE GENOMIC DNA]</scope>
    <source>
        <strain evidence="3">ATCC BAA-968 / K-10</strain>
    </source>
</reference>
<dbReference type="Proteomes" id="UP000000580">
    <property type="component" value="Chromosome"/>
</dbReference>
<keyword evidence="3" id="KW-1185">Reference proteome</keyword>
<organism evidence="2 3">
    <name type="scientific">Mycolicibacterium paratuberculosis (strain ATCC BAA-968 / K-10)</name>
    <name type="common">Mycobacterium paratuberculosis</name>
    <dbReference type="NCBI Taxonomy" id="262316"/>
    <lineage>
        <taxon>Bacteria</taxon>
        <taxon>Bacillati</taxon>
        <taxon>Actinomycetota</taxon>
        <taxon>Actinomycetes</taxon>
        <taxon>Mycobacteriales</taxon>
        <taxon>Mycobacteriaceae</taxon>
        <taxon>Mycobacterium</taxon>
        <taxon>Mycobacterium avium complex (MAC)</taxon>
    </lineage>
</organism>
<dbReference type="AlphaFoldDB" id="Q73XX8"/>
<evidence type="ECO:0000256" key="1">
    <source>
        <dbReference type="SAM" id="MobiDB-lite"/>
    </source>
</evidence>
<feature type="region of interest" description="Disordered" evidence="1">
    <location>
        <begin position="1"/>
        <end position="20"/>
    </location>
</feature>
<dbReference type="HOGENOM" id="CLU_150462_0_0_11"/>
<gene>
    <name evidence="2" type="ordered locus">MAP_2180c</name>
</gene>
<evidence type="ECO:0000313" key="2">
    <source>
        <dbReference type="EMBL" id="AAS04497.1"/>
    </source>
</evidence>
<name>Q73XX8_MYCPA</name>
<sequence length="141" mass="15573">MPHAKPDELPSGGGGRWPAAGDNFRSVQWGDMEVGYTTTGPLDCTQLYQFGGLPGGVCPCPHYGYIFEGSIRATYPNTDWPDETATAGEVYFFPAGHILIYRERTKALELNPAFALQQCMDAMQRAGQKAERAQRERELQA</sequence>
<dbReference type="eggNOG" id="ENOG5033W7X">
    <property type="taxonomic scope" value="Bacteria"/>
</dbReference>
<evidence type="ECO:0000313" key="3">
    <source>
        <dbReference type="Proteomes" id="UP000000580"/>
    </source>
</evidence>
<protein>
    <submittedName>
        <fullName evidence="2">Uncharacterized protein</fullName>
    </submittedName>
</protein>